<dbReference type="Proteomes" id="UP000789595">
    <property type="component" value="Unassembled WGS sequence"/>
</dbReference>
<dbReference type="AlphaFoldDB" id="A0A8J2SPQ7"/>
<feature type="region of interest" description="Disordered" evidence="1">
    <location>
        <begin position="268"/>
        <end position="287"/>
    </location>
</feature>
<dbReference type="EMBL" id="CAKKNE010000004">
    <property type="protein sequence ID" value="CAH0374388.1"/>
    <property type="molecule type" value="Genomic_DNA"/>
</dbReference>
<protein>
    <submittedName>
        <fullName evidence="2">Uncharacterized protein</fullName>
    </submittedName>
</protein>
<gene>
    <name evidence="2" type="ORF">PECAL_4P16660</name>
</gene>
<evidence type="ECO:0000313" key="3">
    <source>
        <dbReference type="Proteomes" id="UP000789595"/>
    </source>
</evidence>
<evidence type="ECO:0000256" key="1">
    <source>
        <dbReference type="SAM" id="MobiDB-lite"/>
    </source>
</evidence>
<comment type="caution">
    <text evidence="2">The sequence shown here is derived from an EMBL/GenBank/DDBJ whole genome shotgun (WGS) entry which is preliminary data.</text>
</comment>
<sequence>MPVQLEFGDPERGDEVIIPVAPEALPEDDRGAYPEDTCEADTWKRFDEYPQKMARATAHLDAIPSDWKPPVPLHEKVAAAKKKMGRARPQMVPEEQPDDDEDFEVPLGDDGRPRGETACLEEADRLREEHQHILRLPEYYRKLGLDESVIDLDKIERAFVKAYKKLQKNKEGKAKHLLEIDYDDLTVAQVCVMEHAKHTWAARGLGKVTRAADLIGKQARVVRAFGGDRVRARERAEREQAEAPAKAEAAASKLLKRHWKAGDVGTTSAGFSEVKAPPPPKKFHPPEVEINRGIYGFDVPEPPPVSEAELAALLRGAELVREAPKEAEPGAKKPFNPFLVSH</sequence>
<organism evidence="2 3">
    <name type="scientific">Pelagomonas calceolata</name>
    <dbReference type="NCBI Taxonomy" id="35677"/>
    <lineage>
        <taxon>Eukaryota</taxon>
        <taxon>Sar</taxon>
        <taxon>Stramenopiles</taxon>
        <taxon>Ochrophyta</taxon>
        <taxon>Pelagophyceae</taxon>
        <taxon>Pelagomonadales</taxon>
        <taxon>Pelagomonadaceae</taxon>
        <taxon>Pelagomonas</taxon>
    </lineage>
</organism>
<proteinExistence type="predicted"/>
<feature type="region of interest" description="Disordered" evidence="1">
    <location>
        <begin position="80"/>
        <end position="114"/>
    </location>
</feature>
<feature type="region of interest" description="Disordered" evidence="1">
    <location>
        <begin position="323"/>
        <end position="342"/>
    </location>
</feature>
<feature type="compositionally biased region" description="Acidic residues" evidence="1">
    <location>
        <begin position="95"/>
        <end position="104"/>
    </location>
</feature>
<reference evidence="2" key="1">
    <citation type="submission" date="2021-11" db="EMBL/GenBank/DDBJ databases">
        <authorList>
            <consortium name="Genoscope - CEA"/>
            <person name="William W."/>
        </authorList>
    </citation>
    <scope>NUCLEOTIDE SEQUENCE</scope>
</reference>
<keyword evidence="3" id="KW-1185">Reference proteome</keyword>
<accession>A0A8J2SPQ7</accession>
<name>A0A8J2SPQ7_9STRA</name>
<evidence type="ECO:0000313" key="2">
    <source>
        <dbReference type="EMBL" id="CAH0374388.1"/>
    </source>
</evidence>